<keyword evidence="3" id="KW-1133">Transmembrane helix</keyword>
<sequence length="213" mass="23157">MMIGKTFINSKVALPLLVSLLFGLALVGGDGSVAALTLSSEWGEWWLRPWSLLSYGVVHTGWLHVGVNVLLLSWFANSRCIREKEYWLLFLSGVVLGGIIFLIGGNGILMGASSGIAAIVPIEAFRRLGKRWGLVSLVLWIVVLEIGVRSAIGGVVQSIHIVGYVVGLLYLLASWGRLSVVRAEDSALIEKVNLSGYQSLNRAEREQIKQMGV</sequence>
<feature type="domain" description="Peptidase S54 rhomboid" evidence="5">
    <location>
        <begin position="49"/>
        <end position="172"/>
    </location>
</feature>
<keyword evidence="2" id="KW-0812">Transmembrane</keyword>
<dbReference type="RefSeq" id="WP_018358284.1">
    <property type="nucleotide sequence ID" value="NZ_CP197400.1"/>
</dbReference>
<dbReference type="InterPro" id="IPR022764">
    <property type="entry name" value="Peptidase_S54_rhomboid_dom"/>
</dbReference>
<evidence type="ECO:0000256" key="2">
    <source>
        <dbReference type="ARBA" id="ARBA00022692"/>
    </source>
</evidence>
<dbReference type="OrthoDB" id="680602at2"/>
<evidence type="ECO:0000313" key="6">
    <source>
        <dbReference type="EMBL" id="TFH97505.1"/>
    </source>
</evidence>
<protein>
    <submittedName>
        <fullName evidence="6">Rhomboid family intramembrane serine protease</fullName>
    </submittedName>
</protein>
<proteinExistence type="predicted"/>
<evidence type="ECO:0000313" key="7">
    <source>
        <dbReference type="Proteomes" id="UP000297225"/>
    </source>
</evidence>
<dbReference type="InterPro" id="IPR035952">
    <property type="entry name" value="Rhomboid-like_sf"/>
</dbReference>
<dbReference type="GO" id="GO:0004252">
    <property type="term" value="F:serine-type endopeptidase activity"/>
    <property type="evidence" value="ECO:0007669"/>
    <property type="project" value="InterPro"/>
</dbReference>
<organism evidence="6 7">
    <name type="scientific">Porphyromonas levii</name>
    <dbReference type="NCBI Taxonomy" id="28114"/>
    <lineage>
        <taxon>Bacteria</taxon>
        <taxon>Pseudomonadati</taxon>
        <taxon>Bacteroidota</taxon>
        <taxon>Bacteroidia</taxon>
        <taxon>Bacteroidales</taxon>
        <taxon>Porphyromonadaceae</taxon>
        <taxon>Porphyromonas</taxon>
    </lineage>
</organism>
<dbReference type="SUPFAM" id="SSF144091">
    <property type="entry name" value="Rhomboid-like"/>
    <property type="match status" value="1"/>
</dbReference>
<name>A0A4Y8WRZ5_9PORP</name>
<evidence type="ECO:0000259" key="5">
    <source>
        <dbReference type="Pfam" id="PF01694"/>
    </source>
</evidence>
<keyword evidence="6" id="KW-0645">Protease</keyword>
<keyword evidence="7" id="KW-1185">Reference proteome</keyword>
<dbReference type="EMBL" id="SPNC01000001">
    <property type="protein sequence ID" value="TFH97505.1"/>
    <property type="molecule type" value="Genomic_DNA"/>
</dbReference>
<dbReference type="Pfam" id="PF01694">
    <property type="entry name" value="Rhomboid"/>
    <property type="match status" value="1"/>
</dbReference>
<gene>
    <name evidence="6" type="ORF">E4P47_00045</name>
</gene>
<evidence type="ECO:0000256" key="3">
    <source>
        <dbReference type="ARBA" id="ARBA00022989"/>
    </source>
</evidence>
<keyword evidence="4" id="KW-0472">Membrane</keyword>
<dbReference type="GeneID" id="66796825"/>
<evidence type="ECO:0000256" key="1">
    <source>
        <dbReference type="ARBA" id="ARBA00004141"/>
    </source>
</evidence>
<evidence type="ECO:0000256" key="4">
    <source>
        <dbReference type="ARBA" id="ARBA00023136"/>
    </source>
</evidence>
<dbReference type="GO" id="GO:0006508">
    <property type="term" value="P:proteolysis"/>
    <property type="evidence" value="ECO:0007669"/>
    <property type="project" value="UniProtKB-KW"/>
</dbReference>
<keyword evidence="6" id="KW-0378">Hydrolase</keyword>
<comment type="caution">
    <text evidence="6">The sequence shown here is derived from an EMBL/GenBank/DDBJ whole genome shotgun (WGS) entry which is preliminary data.</text>
</comment>
<dbReference type="STRING" id="1122973.GCA_000379925_01038"/>
<dbReference type="AlphaFoldDB" id="A0A4Y8WRZ5"/>
<dbReference type="Gene3D" id="1.20.1540.10">
    <property type="entry name" value="Rhomboid-like"/>
    <property type="match status" value="1"/>
</dbReference>
<comment type="subcellular location">
    <subcellularLocation>
        <location evidence="1">Membrane</location>
        <topology evidence="1">Multi-pass membrane protein</topology>
    </subcellularLocation>
</comment>
<reference evidence="6 7" key="1">
    <citation type="submission" date="2019-03" db="EMBL/GenBank/DDBJ databases">
        <title>Porphyromonas levii Isolated from the Uterus of Dairy Cows.</title>
        <authorList>
            <person name="Francis A.M."/>
        </authorList>
    </citation>
    <scope>NUCLEOTIDE SEQUENCE [LARGE SCALE GENOMIC DNA]</scope>
    <source>
        <strain evidence="6 7">AF5678</strain>
    </source>
</reference>
<dbReference type="Proteomes" id="UP000297225">
    <property type="component" value="Unassembled WGS sequence"/>
</dbReference>
<dbReference type="GO" id="GO:0016020">
    <property type="term" value="C:membrane"/>
    <property type="evidence" value="ECO:0007669"/>
    <property type="project" value="UniProtKB-SubCell"/>
</dbReference>
<accession>A0A4Y8WRZ5</accession>